<protein>
    <recommendedName>
        <fullName evidence="5">Lipoprotein</fullName>
    </recommendedName>
</protein>
<name>A0A7V8RG84_9SPHN</name>
<feature type="region of interest" description="Disordered" evidence="1">
    <location>
        <begin position="21"/>
        <end position="43"/>
    </location>
</feature>
<gene>
    <name evidence="3" type="ORF">FG486_16175</name>
</gene>
<accession>A0A7V8RG84</accession>
<dbReference type="AlphaFoldDB" id="A0A7V8RG84"/>
<feature type="region of interest" description="Disordered" evidence="1">
    <location>
        <begin position="122"/>
        <end position="145"/>
    </location>
</feature>
<feature type="signal peptide" evidence="2">
    <location>
        <begin position="1"/>
        <end position="18"/>
    </location>
</feature>
<keyword evidence="2" id="KW-0732">Signal</keyword>
<evidence type="ECO:0000313" key="4">
    <source>
        <dbReference type="Proteomes" id="UP000589292"/>
    </source>
</evidence>
<organism evidence="3 4">
    <name type="scientific">Sphingomonas ursincola</name>
    <dbReference type="NCBI Taxonomy" id="56361"/>
    <lineage>
        <taxon>Bacteria</taxon>
        <taxon>Pseudomonadati</taxon>
        <taxon>Pseudomonadota</taxon>
        <taxon>Alphaproteobacteria</taxon>
        <taxon>Sphingomonadales</taxon>
        <taxon>Sphingomonadaceae</taxon>
        <taxon>Sphingomonas</taxon>
    </lineage>
</organism>
<dbReference type="PROSITE" id="PS51257">
    <property type="entry name" value="PROKAR_LIPOPROTEIN"/>
    <property type="match status" value="1"/>
</dbReference>
<dbReference type="Proteomes" id="UP000589292">
    <property type="component" value="Unassembled WGS sequence"/>
</dbReference>
<evidence type="ECO:0000313" key="3">
    <source>
        <dbReference type="EMBL" id="MBA1375882.1"/>
    </source>
</evidence>
<comment type="caution">
    <text evidence="3">The sequence shown here is derived from an EMBL/GenBank/DDBJ whole genome shotgun (WGS) entry which is preliminary data.</text>
</comment>
<proteinExistence type="predicted"/>
<reference evidence="3 4" key="1">
    <citation type="journal article" date="1994" name="Int. J. Syst. Bacteriol.">
        <title>Phylogenetic positions of novel aerobic, bacteriochlorophyll a-containing bacteria and description of Roseococcus thiosulfatophilus gen. nov., sp. nov., Erythromicrobium ramosum gen. nov., sp. nov., and Erythrobacter litoralis sp. nov.</title>
        <authorList>
            <person name="Yurkov V."/>
            <person name="Stackebrandt E."/>
            <person name="Holmes A."/>
            <person name="Fuerst J.A."/>
            <person name="Hugenholtz P."/>
            <person name="Golecki J."/>
            <person name="Gad'on N."/>
            <person name="Gorlenko V.M."/>
            <person name="Kompantseva E.I."/>
            <person name="Drews G."/>
        </authorList>
    </citation>
    <scope>NUCLEOTIDE SEQUENCE [LARGE SCALE GENOMIC DNA]</scope>
    <source>
        <strain evidence="3 4">KR-99</strain>
    </source>
</reference>
<evidence type="ECO:0000256" key="2">
    <source>
        <dbReference type="SAM" id="SignalP"/>
    </source>
</evidence>
<feature type="chain" id="PRO_5030928899" description="Lipoprotein" evidence="2">
    <location>
        <begin position="19"/>
        <end position="178"/>
    </location>
</feature>
<evidence type="ECO:0008006" key="5">
    <source>
        <dbReference type="Google" id="ProtNLM"/>
    </source>
</evidence>
<sequence length="178" mass="18121">MKAALLPLAIALTLAGCADPEPAQKRAPGGVQAGERLDAAEPSPTARAVNIGEGGTRFAACQGRGRVGNLRGGKLAVRDAPFDDAKQIGELAEDAHVFICTRSLDQQWLGVVVASEDGMKPVAATPAPAEGSEPNDAPATPAPGVDCGVTAPVRGKRPYAGPCQSGWVESTFVAVVAR</sequence>
<dbReference type="RefSeq" id="WP_181268290.1">
    <property type="nucleotide sequence ID" value="NZ_BAAAGB010000001.1"/>
</dbReference>
<evidence type="ECO:0000256" key="1">
    <source>
        <dbReference type="SAM" id="MobiDB-lite"/>
    </source>
</evidence>
<dbReference type="EMBL" id="VDES01000003">
    <property type="protein sequence ID" value="MBA1375882.1"/>
    <property type="molecule type" value="Genomic_DNA"/>
</dbReference>
<keyword evidence="4" id="KW-1185">Reference proteome</keyword>